<keyword evidence="9" id="KW-0472">Membrane</keyword>
<evidence type="ECO:0000256" key="2">
    <source>
        <dbReference type="ARBA" id="ARBA00022679"/>
    </source>
</evidence>
<reference evidence="12" key="1">
    <citation type="submission" date="2025-08" db="UniProtKB">
        <authorList>
            <consortium name="RefSeq"/>
        </authorList>
    </citation>
    <scope>IDENTIFICATION</scope>
</reference>
<dbReference type="KEGG" id="dqu:106748693"/>
<keyword evidence="9" id="KW-1133">Transmembrane helix</keyword>
<dbReference type="PANTHER" id="PTHR24416">
    <property type="entry name" value="TYROSINE-PROTEIN KINASE RECEPTOR"/>
    <property type="match status" value="1"/>
</dbReference>
<dbReference type="SMART" id="SM00219">
    <property type="entry name" value="TyrKc"/>
    <property type="match status" value="1"/>
</dbReference>
<keyword evidence="3 8" id="KW-0547">Nucleotide-binding</keyword>
<evidence type="ECO:0000256" key="7">
    <source>
        <dbReference type="ARBA" id="ARBA00051243"/>
    </source>
</evidence>
<keyword evidence="2" id="KW-0808">Transferase</keyword>
<evidence type="ECO:0000256" key="1">
    <source>
        <dbReference type="ARBA" id="ARBA00004167"/>
    </source>
</evidence>
<dbReference type="InterPro" id="IPR008266">
    <property type="entry name" value="Tyr_kinase_AS"/>
</dbReference>
<evidence type="ECO:0000313" key="11">
    <source>
        <dbReference type="Proteomes" id="UP000515204"/>
    </source>
</evidence>
<dbReference type="GeneID" id="106748693"/>
<dbReference type="InterPro" id="IPR000719">
    <property type="entry name" value="Prot_kinase_dom"/>
</dbReference>
<dbReference type="RefSeq" id="XP_014482974.1">
    <property type="nucleotide sequence ID" value="XM_014627488.1"/>
</dbReference>
<dbReference type="CDD" id="cd00192">
    <property type="entry name" value="PTKc"/>
    <property type="match status" value="1"/>
</dbReference>
<gene>
    <name evidence="12" type="primary">LOC106748693</name>
</gene>
<protein>
    <submittedName>
        <fullName evidence="12">Vascular endothelial growth factor receptor 3-like</fullName>
    </submittedName>
</protein>
<feature type="binding site" evidence="8">
    <location>
        <position position="406"/>
    </location>
    <ligand>
        <name>ATP</name>
        <dbReference type="ChEBI" id="CHEBI:30616"/>
    </ligand>
</feature>
<keyword evidence="4" id="KW-0418">Kinase</keyword>
<accession>A0A6P3XYC1</accession>
<evidence type="ECO:0000256" key="8">
    <source>
        <dbReference type="PROSITE-ProRule" id="PRU10141"/>
    </source>
</evidence>
<dbReference type="InterPro" id="IPR050122">
    <property type="entry name" value="RTK"/>
</dbReference>
<evidence type="ECO:0000256" key="5">
    <source>
        <dbReference type="ARBA" id="ARBA00022840"/>
    </source>
</evidence>
<feature type="domain" description="Protein kinase" evidence="10">
    <location>
        <begin position="376"/>
        <end position="674"/>
    </location>
</feature>
<dbReference type="PROSITE" id="PS00107">
    <property type="entry name" value="PROTEIN_KINASE_ATP"/>
    <property type="match status" value="1"/>
</dbReference>
<evidence type="ECO:0000259" key="10">
    <source>
        <dbReference type="PROSITE" id="PS50011"/>
    </source>
</evidence>
<dbReference type="Proteomes" id="UP000515204">
    <property type="component" value="Unplaced"/>
</dbReference>
<dbReference type="Gene3D" id="3.30.200.20">
    <property type="entry name" value="Phosphorylase Kinase, domain 1"/>
    <property type="match status" value="1"/>
</dbReference>
<evidence type="ECO:0000256" key="6">
    <source>
        <dbReference type="ARBA" id="ARBA00023137"/>
    </source>
</evidence>
<dbReference type="InterPro" id="IPR011009">
    <property type="entry name" value="Kinase-like_dom_sf"/>
</dbReference>
<sequence>MFRQYKWILIHGTVILSLLYSNTWAISPKNAVTFAGIVNNITVYALEDKSSLESDDMSKSLKLNVSWMPPSKGRQPSSYSIIVTSISKETDVSRSECTENSVLYTVQNVTQLSLLVPRDKLLNSMPEMQIHPNCTYKIQVHANPRARPGGELPEVIYTVPECVGSRCDCTGARNTLPVPTVRAIQTTEKVIINWNVTSNSNVHFYEISIGVPILTSKEGRTVYNITQISKVNVATYTFTWDSKIHDQYVKVKSGYEIFVTATDHRGCLGTRGNFTVVTAGEIATSYENIIWISNGVIVCIIVLGFTYLFIAIRRVRKNRAEYLKFLFSDSRRQTIPELSRCKPEWPEEACCEVRENDEFEVPYKCINLKYELDNGQFGKVYLGKGQFGKVYLGSLNNNVDTLVAVKMSQCSDASNEPEARRQLLEEIQTMKKTGPHPHLVSLIGCCTSPDNPICILLEYMEGGDLLAYLHSRRKTESDAIPLCDDEEPVSRYVNIIERDKSEDGDLQHDTIEKQQFLKFALDIARGMEHLEDTDIIHRDLAARNILLTSDLTLKVSDFGLSRNGIYVINNVDGKVRQLPIRWMSPEAVRDYTFSSKSDVWSFGIVLWEIGTLGAFPYPSIQDKDLLRYLARDKCRLARPDTTSHDIYEIMCSCWNTSPQKRPSFAQLVVDLQTLRESSHSAHETSNPCYMLSLSQ</sequence>
<keyword evidence="5 8" id="KW-0067">ATP-binding</keyword>
<dbReference type="PRINTS" id="PR00109">
    <property type="entry name" value="TYRKINASE"/>
</dbReference>
<dbReference type="AlphaFoldDB" id="A0A6P3XYC1"/>
<evidence type="ECO:0000256" key="3">
    <source>
        <dbReference type="ARBA" id="ARBA00022741"/>
    </source>
</evidence>
<name>A0A6P3XYC1_DINQU</name>
<feature type="transmembrane region" description="Helical" evidence="9">
    <location>
        <begin position="289"/>
        <end position="310"/>
    </location>
</feature>
<dbReference type="FunFam" id="1.10.510.10:FF:000554">
    <property type="entry name" value="Predicted protein"/>
    <property type="match status" value="1"/>
</dbReference>
<dbReference type="GO" id="GO:0007169">
    <property type="term" value="P:cell surface receptor protein tyrosine kinase signaling pathway"/>
    <property type="evidence" value="ECO:0007669"/>
    <property type="project" value="TreeGrafter"/>
</dbReference>
<dbReference type="PROSITE" id="PS00109">
    <property type="entry name" value="PROTEIN_KINASE_TYR"/>
    <property type="match status" value="1"/>
</dbReference>
<dbReference type="PANTHER" id="PTHR24416:SF611">
    <property type="entry name" value="TYROSINE-PROTEIN KINASE TRANSMEMBRANE RECEPTOR ROR"/>
    <property type="match status" value="1"/>
</dbReference>
<dbReference type="SUPFAM" id="SSF56112">
    <property type="entry name" value="Protein kinase-like (PK-like)"/>
    <property type="match status" value="1"/>
</dbReference>
<organism evidence="11 12">
    <name type="scientific">Dinoponera quadriceps</name>
    <name type="common">South American ant</name>
    <dbReference type="NCBI Taxonomy" id="609295"/>
    <lineage>
        <taxon>Eukaryota</taxon>
        <taxon>Metazoa</taxon>
        <taxon>Ecdysozoa</taxon>
        <taxon>Arthropoda</taxon>
        <taxon>Hexapoda</taxon>
        <taxon>Insecta</taxon>
        <taxon>Pterygota</taxon>
        <taxon>Neoptera</taxon>
        <taxon>Endopterygota</taxon>
        <taxon>Hymenoptera</taxon>
        <taxon>Apocrita</taxon>
        <taxon>Aculeata</taxon>
        <taxon>Formicoidea</taxon>
        <taxon>Formicidae</taxon>
        <taxon>Ponerinae</taxon>
        <taxon>Ponerini</taxon>
        <taxon>Dinoponera</taxon>
    </lineage>
</organism>
<evidence type="ECO:0000256" key="4">
    <source>
        <dbReference type="ARBA" id="ARBA00022777"/>
    </source>
</evidence>
<evidence type="ECO:0000313" key="12">
    <source>
        <dbReference type="RefSeq" id="XP_014482974.1"/>
    </source>
</evidence>
<dbReference type="GO" id="GO:0005886">
    <property type="term" value="C:plasma membrane"/>
    <property type="evidence" value="ECO:0007669"/>
    <property type="project" value="TreeGrafter"/>
</dbReference>
<proteinExistence type="predicted"/>
<dbReference type="GO" id="GO:0005524">
    <property type="term" value="F:ATP binding"/>
    <property type="evidence" value="ECO:0007669"/>
    <property type="project" value="UniProtKB-UniRule"/>
</dbReference>
<comment type="catalytic activity">
    <reaction evidence="7">
        <text>L-tyrosyl-[protein] + ATP = O-phospho-L-tyrosyl-[protein] + ADP + H(+)</text>
        <dbReference type="Rhea" id="RHEA:10596"/>
        <dbReference type="Rhea" id="RHEA-COMP:10136"/>
        <dbReference type="Rhea" id="RHEA-COMP:20101"/>
        <dbReference type="ChEBI" id="CHEBI:15378"/>
        <dbReference type="ChEBI" id="CHEBI:30616"/>
        <dbReference type="ChEBI" id="CHEBI:46858"/>
        <dbReference type="ChEBI" id="CHEBI:61978"/>
        <dbReference type="ChEBI" id="CHEBI:456216"/>
        <dbReference type="EC" id="2.7.10.1"/>
    </reaction>
</comment>
<dbReference type="Gene3D" id="1.10.510.10">
    <property type="entry name" value="Transferase(Phosphotransferase) domain 1"/>
    <property type="match status" value="1"/>
</dbReference>
<evidence type="ECO:0000256" key="9">
    <source>
        <dbReference type="SAM" id="Phobius"/>
    </source>
</evidence>
<dbReference type="GO" id="GO:0004714">
    <property type="term" value="F:transmembrane receptor protein tyrosine kinase activity"/>
    <property type="evidence" value="ECO:0007669"/>
    <property type="project" value="UniProtKB-EC"/>
</dbReference>
<dbReference type="Pfam" id="PF07714">
    <property type="entry name" value="PK_Tyr_Ser-Thr"/>
    <property type="match status" value="1"/>
</dbReference>
<dbReference type="InterPro" id="IPR017441">
    <property type="entry name" value="Protein_kinase_ATP_BS"/>
</dbReference>
<dbReference type="InterPro" id="IPR001245">
    <property type="entry name" value="Ser-Thr/Tyr_kinase_cat_dom"/>
</dbReference>
<keyword evidence="6" id="KW-0829">Tyrosine-protein kinase</keyword>
<keyword evidence="9" id="KW-0812">Transmembrane</keyword>
<dbReference type="PROSITE" id="PS50011">
    <property type="entry name" value="PROTEIN_KINASE_DOM"/>
    <property type="match status" value="1"/>
</dbReference>
<dbReference type="InterPro" id="IPR020635">
    <property type="entry name" value="Tyr_kinase_cat_dom"/>
</dbReference>
<dbReference type="GO" id="GO:0043235">
    <property type="term" value="C:receptor complex"/>
    <property type="evidence" value="ECO:0007669"/>
    <property type="project" value="TreeGrafter"/>
</dbReference>
<keyword evidence="11" id="KW-1185">Reference proteome</keyword>
<comment type="subcellular location">
    <subcellularLocation>
        <location evidence="1">Membrane</location>
        <topology evidence="1">Single-pass membrane protein</topology>
    </subcellularLocation>
</comment>
<dbReference type="OrthoDB" id="3256376at2759"/>